<protein>
    <submittedName>
        <fullName evidence="1">Uncharacterized protein</fullName>
    </submittedName>
</protein>
<proteinExistence type="predicted"/>
<dbReference type="AlphaFoldDB" id="A0A5B9M8A3"/>
<keyword evidence="2" id="KW-1185">Reference proteome</keyword>
<accession>A0A5B9M8A3</accession>
<evidence type="ECO:0000313" key="1">
    <source>
        <dbReference type="EMBL" id="QEF96396.1"/>
    </source>
</evidence>
<organism evidence="1 2">
    <name type="scientific">Stieleria maiorica</name>
    <dbReference type="NCBI Taxonomy" id="2795974"/>
    <lineage>
        <taxon>Bacteria</taxon>
        <taxon>Pseudomonadati</taxon>
        <taxon>Planctomycetota</taxon>
        <taxon>Planctomycetia</taxon>
        <taxon>Pirellulales</taxon>
        <taxon>Pirellulaceae</taxon>
        <taxon>Stieleria</taxon>
    </lineage>
</organism>
<name>A0A5B9M8A3_9BACT</name>
<dbReference type="Proteomes" id="UP000321353">
    <property type="component" value="Chromosome"/>
</dbReference>
<sequence>MLLRGTALKSTPQFQWVFALDRPTADALADSASRQMPAGTHRQHVSDCYYEPAEGTQRAKAKLSRRRQLRVRRVDRCWDVSLEHVSWDGELRSLRQTTVPSNELVCLDASNIDPAWRGKWFHKKQLKHDLVPSLETCFDRTTWKHRTLDGEIRLTIDRELHASRIQTPSNRQTACVPTILVRMNFAVSLPATFKTLVYEFALLPEQPTVLFDLANAALAKASIDATQADATIADPLNSTKTTSTLFGSGREVTTCQVG</sequence>
<gene>
    <name evidence="1" type="ORF">Mal15_04240</name>
</gene>
<evidence type="ECO:0000313" key="2">
    <source>
        <dbReference type="Proteomes" id="UP000321353"/>
    </source>
</evidence>
<dbReference type="EMBL" id="CP036264">
    <property type="protein sequence ID" value="QEF96396.1"/>
    <property type="molecule type" value="Genomic_DNA"/>
</dbReference>
<reference evidence="1 2" key="1">
    <citation type="submission" date="2019-02" db="EMBL/GenBank/DDBJ databases">
        <title>Planctomycetal bacteria perform biofilm scaping via a novel small molecule.</title>
        <authorList>
            <person name="Jeske O."/>
            <person name="Boedeker C."/>
            <person name="Wiegand S."/>
            <person name="Breitling P."/>
            <person name="Kallscheuer N."/>
            <person name="Jogler M."/>
            <person name="Rohde M."/>
            <person name="Petersen J."/>
            <person name="Medema M.H."/>
            <person name="Surup F."/>
            <person name="Jogler C."/>
        </authorList>
    </citation>
    <scope>NUCLEOTIDE SEQUENCE [LARGE SCALE GENOMIC DNA]</scope>
    <source>
        <strain evidence="1 2">Mal15</strain>
    </source>
</reference>
<dbReference type="KEGG" id="smam:Mal15_04240"/>